<protein>
    <submittedName>
        <fullName evidence="3">Alpha/beta-hydrolase</fullName>
    </submittedName>
</protein>
<dbReference type="InterPro" id="IPR013094">
    <property type="entry name" value="AB_hydrolase_3"/>
</dbReference>
<name>A0A3N4K5I9_9PEZI</name>
<feature type="domain" description="Alpha/beta hydrolase fold-3" evidence="2">
    <location>
        <begin position="64"/>
        <end position="274"/>
    </location>
</feature>
<organism evidence="3 4">
    <name type="scientific">Choiromyces venosus 120613-1</name>
    <dbReference type="NCBI Taxonomy" id="1336337"/>
    <lineage>
        <taxon>Eukaryota</taxon>
        <taxon>Fungi</taxon>
        <taxon>Dikarya</taxon>
        <taxon>Ascomycota</taxon>
        <taxon>Pezizomycotina</taxon>
        <taxon>Pezizomycetes</taxon>
        <taxon>Pezizales</taxon>
        <taxon>Tuberaceae</taxon>
        <taxon>Choiromyces</taxon>
    </lineage>
</organism>
<evidence type="ECO:0000313" key="3">
    <source>
        <dbReference type="EMBL" id="RPB01185.1"/>
    </source>
</evidence>
<dbReference type="PANTHER" id="PTHR48081">
    <property type="entry name" value="AB HYDROLASE SUPERFAMILY PROTEIN C4A8.06C"/>
    <property type="match status" value="1"/>
</dbReference>
<evidence type="ECO:0000313" key="4">
    <source>
        <dbReference type="Proteomes" id="UP000276215"/>
    </source>
</evidence>
<dbReference type="InterPro" id="IPR029058">
    <property type="entry name" value="AB_hydrolase_fold"/>
</dbReference>
<keyword evidence="1 3" id="KW-0378">Hydrolase</keyword>
<dbReference type="Gene3D" id="3.40.50.1820">
    <property type="entry name" value="alpha/beta hydrolase"/>
    <property type="match status" value="1"/>
</dbReference>
<reference evidence="3 4" key="1">
    <citation type="journal article" date="2018" name="Nat. Ecol. Evol.">
        <title>Pezizomycetes genomes reveal the molecular basis of ectomycorrhizal truffle lifestyle.</title>
        <authorList>
            <person name="Murat C."/>
            <person name="Payen T."/>
            <person name="Noel B."/>
            <person name="Kuo A."/>
            <person name="Morin E."/>
            <person name="Chen J."/>
            <person name="Kohler A."/>
            <person name="Krizsan K."/>
            <person name="Balestrini R."/>
            <person name="Da Silva C."/>
            <person name="Montanini B."/>
            <person name="Hainaut M."/>
            <person name="Levati E."/>
            <person name="Barry K.W."/>
            <person name="Belfiori B."/>
            <person name="Cichocki N."/>
            <person name="Clum A."/>
            <person name="Dockter R.B."/>
            <person name="Fauchery L."/>
            <person name="Guy J."/>
            <person name="Iotti M."/>
            <person name="Le Tacon F."/>
            <person name="Lindquist E.A."/>
            <person name="Lipzen A."/>
            <person name="Malagnac F."/>
            <person name="Mello A."/>
            <person name="Molinier V."/>
            <person name="Miyauchi S."/>
            <person name="Poulain J."/>
            <person name="Riccioni C."/>
            <person name="Rubini A."/>
            <person name="Sitrit Y."/>
            <person name="Splivallo R."/>
            <person name="Traeger S."/>
            <person name="Wang M."/>
            <person name="Zifcakova L."/>
            <person name="Wipf D."/>
            <person name="Zambonelli A."/>
            <person name="Paolocci F."/>
            <person name="Nowrousian M."/>
            <person name="Ottonello S."/>
            <person name="Baldrian P."/>
            <person name="Spatafora J.W."/>
            <person name="Henrissat B."/>
            <person name="Nagy L.G."/>
            <person name="Aury J.M."/>
            <person name="Wincker P."/>
            <person name="Grigoriev I.V."/>
            <person name="Bonfante P."/>
            <person name="Martin F.M."/>
        </authorList>
    </citation>
    <scope>NUCLEOTIDE SEQUENCE [LARGE SCALE GENOMIC DNA]</scope>
    <source>
        <strain evidence="3 4">120613-1</strain>
    </source>
</reference>
<keyword evidence="4" id="KW-1185">Reference proteome</keyword>
<evidence type="ECO:0000256" key="1">
    <source>
        <dbReference type="ARBA" id="ARBA00022801"/>
    </source>
</evidence>
<dbReference type="Proteomes" id="UP000276215">
    <property type="component" value="Unassembled WGS sequence"/>
</dbReference>
<proteinExistence type="predicted"/>
<dbReference type="SUPFAM" id="SSF53474">
    <property type="entry name" value="alpha/beta-Hydrolases"/>
    <property type="match status" value="1"/>
</dbReference>
<dbReference type="AlphaFoldDB" id="A0A3N4K5I9"/>
<dbReference type="PANTHER" id="PTHR48081:SF31">
    <property type="entry name" value="STERYL ACETYL HYDROLASE MUG81-RELATED"/>
    <property type="match status" value="1"/>
</dbReference>
<gene>
    <name evidence="3" type="ORF">L873DRAFT_694193</name>
</gene>
<dbReference type="STRING" id="1336337.A0A3N4K5I9"/>
<dbReference type="EMBL" id="ML120375">
    <property type="protein sequence ID" value="RPB01185.1"/>
    <property type="molecule type" value="Genomic_DNA"/>
</dbReference>
<dbReference type="InterPro" id="IPR050300">
    <property type="entry name" value="GDXG_lipolytic_enzyme"/>
</dbReference>
<evidence type="ECO:0000259" key="2">
    <source>
        <dbReference type="Pfam" id="PF07859"/>
    </source>
</evidence>
<accession>A0A3N4K5I9</accession>
<dbReference type="Pfam" id="PF07859">
    <property type="entry name" value="Abhydrolase_3"/>
    <property type="match status" value="1"/>
</dbReference>
<dbReference type="OrthoDB" id="2152029at2759"/>
<dbReference type="GO" id="GO:0016787">
    <property type="term" value="F:hydrolase activity"/>
    <property type="evidence" value="ECO:0007669"/>
    <property type="project" value="UniProtKB-KW"/>
</dbReference>
<sequence>MNSMALRWFSLSELNKITPNRATTRPLYLKSCKARGYKARIEELANNTSALYYGADPAVADKVFVYLHGGGFYVGAVPGHWVFFDSLIAEAEKHGKVLSVVLLEYTLAPSKQCPFQITQTITFFQHLLQTIPPSKILLSGESAGGNLSLALLAHILHPSPYGPSIALESPLAGVLLISPWVAPGTDTESMTKFADHDILFPGVVQALMEEYNPKLKIRNGWTEALGAEKGWWKGCGALLEGKILITGGAQELMRDDIVALGKRFVEEEVDVEVFLPDGTHAEPIHGLTSLGPEGSGAWLAHLRWIGEVVSK</sequence>